<dbReference type="PANTHER" id="PTHR47229">
    <property type="entry name" value="TRANSMEMBRANE PROTEIN 141"/>
    <property type="match status" value="1"/>
</dbReference>
<dbReference type="Pfam" id="PF15110">
    <property type="entry name" value="TMEM141"/>
    <property type="match status" value="1"/>
</dbReference>
<organism evidence="3 4">
    <name type="scientific">Batillaria attramentaria</name>
    <dbReference type="NCBI Taxonomy" id="370345"/>
    <lineage>
        <taxon>Eukaryota</taxon>
        <taxon>Metazoa</taxon>
        <taxon>Spiralia</taxon>
        <taxon>Lophotrochozoa</taxon>
        <taxon>Mollusca</taxon>
        <taxon>Gastropoda</taxon>
        <taxon>Caenogastropoda</taxon>
        <taxon>Sorbeoconcha</taxon>
        <taxon>Cerithioidea</taxon>
        <taxon>Batillariidae</taxon>
        <taxon>Batillaria</taxon>
    </lineage>
</organism>
<name>A0ABD0JZV0_9CAEN</name>
<feature type="transmembrane region" description="Helical" evidence="2">
    <location>
        <begin position="29"/>
        <end position="48"/>
    </location>
</feature>
<dbReference type="InterPro" id="IPR038259">
    <property type="entry name" value="Tmem141_sf"/>
</dbReference>
<dbReference type="EMBL" id="JACVVK020000284">
    <property type="protein sequence ID" value="KAK7480270.1"/>
    <property type="molecule type" value="Genomic_DNA"/>
</dbReference>
<feature type="transmembrane region" description="Helical" evidence="2">
    <location>
        <begin position="60"/>
        <end position="78"/>
    </location>
</feature>
<dbReference type="AlphaFoldDB" id="A0ABD0JZV0"/>
<protein>
    <recommendedName>
        <fullName evidence="5">Transmembrane protein 141</fullName>
    </recommendedName>
</protein>
<evidence type="ECO:0000313" key="3">
    <source>
        <dbReference type="EMBL" id="KAK7480270.1"/>
    </source>
</evidence>
<evidence type="ECO:0000313" key="4">
    <source>
        <dbReference type="Proteomes" id="UP001519460"/>
    </source>
</evidence>
<evidence type="ECO:0000256" key="1">
    <source>
        <dbReference type="SAM" id="MobiDB-lite"/>
    </source>
</evidence>
<feature type="region of interest" description="Disordered" evidence="1">
    <location>
        <begin position="100"/>
        <end position="120"/>
    </location>
</feature>
<keyword evidence="2" id="KW-0812">Transmembrane</keyword>
<reference evidence="3 4" key="1">
    <citation type="journal article" date="2023" name="Sci. Data">
        <title>Genome assembly of the Korean intertidal mud-creeper Batillaria attramentaria.</title>
        <authorList>
            <person name="Patra A.K."/>
            <person name="Ho P.T."/>
            <person name="Jun S."/>
            <person name="Lee S.J."/>
            <person name="Kim Y."/>
            <person name="Won Y.J."/>
        </authorList>
    </citation>
    <scope>NUCLEOTIDE SEQUENCE [LARGE SCALE GENOMIC DNA]</scope>
    <source>
        <strain evidence="3">Wonlab-2016</strain>
    </source>
</reference>
<keyword evidence="2" id="KW-1133">Transmembrane helix</keyword>
<dbReference type="Proteomes" id="UP001519460">
    <property type="component" value="Unassembled WGS sequence"/>
</dbReference>
<evidence type="ECO:0000256" key="2">
    <source>
        <dbReference type="SAM" id="Phobius"/>
    </source>
</evidence>
<dbReference type="PANTHER" id="PTHR47229:SF1">
    <property type="entry name" value="TRANSMEMBRANE PROTEIN 141"/>
    <property type="match status" value="1"/>
</dbReference>
<accession>A0ABD0JZV0</accession>
<keyword evidence="4" id="KW-1185">Reference proteome</keyword>
<evidence type="ECO:0008006" key="5">
    <source>
        <dbReference type="Google" id="ProtNLM"/>
    </source>
</evidence>
<dbReference type="Gene3D" id="1.10.3350.20">
    <property type="entry name" value="Tmem141 protein family"/>
    <property type="match status" value="1"/>
</dbReference>
<comment type="caution">
    <text evidence="3">The sequence shown here is derived from an EMBL/GenBank/DDBJ whole genome shotgun (WGS) entry which is preliminary data.</text>
</comment>
<dbReference type="InterPro" id="IPR026788">
    <property type="entry name" value="Tmem141"/>
</dbReference>
<keyword evidence="2" id="KW-0472">Membrane</keyword>
<proteinExistence type="predicted"/>
<sequence length="120" mass="13813">MTTRFERVTDEYKEKYPHMKSYAACQSRAFMTGCFSFVAGGAFIFVAQELLKSHIPYNRKHILLAPIAVGTIAAYAVTRHNTRLCQQMWLAMEEKHSEVTPLEERLQEKNQTMTESPKPV</sequence>
<feature type="compositionally biased region" description="Polar residues" evidence="1">
    <location>
        <begin position="109"/>
        <end position="120"/>
    </location>
</feature>
<gene>
    <name evidence="3" type="ORF">BaRGS_00028438</name>
</gene>